<sequence length="492" mass="53240">MVCTSQALAAQAGLDMLKKGGNAVDAALATAIALTVLEPTGNGLGSDLFALIWTDGRLYGLNGSGHSPAKMTPHILAEQGYTEMPLYGWLPVMVPGAPAAWYVLHERFGRLPFAELFGPAVAYARNGYALMPTVGTLMKSEYEKYASFNDNPAFAGLFKTFYTNGIPPVGSLLTLPDHAKSLQSLAETNCTSLYTGELADAIDAFSQKTGGLLCKDDLAAYKPLWVEPLYTTYKGYDVWELPPNGQGVVVLMALNILNGMDFKNRDDTGSVHTQIEALKLALTDGKKYIADARFMKTPPAYWLSEEYAATRRAQISAEALLPEPIDPGSGGTVYLCSADHEGNMVSLIQSNYDGFGSGIVIPGYGIALNNRGHNFSNDPYSDNAIGPRKRSYHTIIPGFLSKDGAPIGPFGVMGAFMQPQGQLQILTNMIDSHLNPQAALDAPRWQWKGGKYIEVETNFPVKLREALRQKGHDITINPEVAPYGRGTNHLAH</sequence>
<name>G9YIW0_9FIRM</name>
<organism evidence="1 2">
    <name type="scientific">Anaeroglobus geminatus F0357</name>
    <dbReference type="NCBI Taxonomy" id="861450"/>
    <lineage>
        <taxon>Bacteria</taxon>
        <taxon>Bacillati</taxon>
        <taxon>Bacillota</taxon>
        <taxon>Negativicutes</taxon>
        <taxon>Veillonellales</taxon>
        <taxon>Veillonellaceae</taxon>
        <taxon>Anaeroglobus</taxon>
    </lineage>
</organism>
<gene>
    <name evidence="1" type="ORF">HMPREF0080_01604</name>
</gene>
<dbReference type="GO" id="GO:0016740">
    <property type="term" value="F:transferase activity"/>
    <property type="evidence" value="ECO:0007669"/>
    <property type="project" value="UniProtKB-KW"/>
</dbReference>
<dbReference type="InterPro" id="IPR029055">
    <property type="entry name" value="Ntn_hydrolases_N"/>
</dbReference>
<proteinExistence type="predicted"/>
<evidence type="ECO:0000313" key="1">
    <source>
        <dbReference type="EMBL" id="EHM39253.1"/>
    </source>
</evidence>
<evidence type="ECO:0000313" key="2">
    <source>
        <dbReference type="Proteomes" id="UP000005481"/>
    </source>
</evidence>
<keyword evidence="2" id="KW-1185">Reference proteome</keyword>
<keyword evidence="1" id="KW-0808">Transferase</keyword>
<dbReference type="PANTHER" id="PTHR43881:SF1">
    <property type="entry name" value="GAMMA-GLUTAMYLTRANSPEPTIDASE (AFU_ORTHOLOGUE AFUA_4G13580)"/>
    <property type="match status" value="1"/>
</dbReference>
<dbReference type="STRING" id="861450.HMPREF0080_01604"/>
<dbReference type="Gene3D" id="3.60.20.40">
    <property type="match status" value="1"/>
</dbReference>
<dbReference type="InterPro" id="IPR052896">
    <property type="entry name" value="GGT-like_enzyme"/>
</dbReference>
<reference evidence="1 2" key="1">
    <citation type="submission" date="2011-08" db="EMBL/GenBank/DDBJ databases">
        <authorList>
            <person name="Weinstock G."/>
            <person name="Sodergren E."/>
            <person name="Clifton S."/>
            <person name="Fulton L."/>
            <person name="Fulton B."/>
            <person name="Courtney L."/>
            <person name="Fronick C."/>
            <person name="Harrison M."/>
            <person name="Strong C."/>
            <person name="Farmer C."/>
            <person name="Delahaunty K."/>
            <person name="Markovic C."/>
            <person name="Hall O."/>
            <person name="Minx P."/>
            <person name="Tomlinson C."/>
            <person name="Mitreva M."/>
            <person name="Hou S."/>
            <person name="Chen J."/>
            <person name="Wollam A."/>
            <person name="Pepin K.H."/>
            <person name="Johnson M."/>
            <person name="Bhonagiri V."/>
            <person name="Zhang X."/>
            <person name="Suruliraj S."/>
            <person name="Warren W."/>
            <person name="Chinwalla A."/>
            <person name="Mardis E.R."/>
            <person name="Wilson R.K."/>
        </authorList>
    </citation>
    <scope>NUCLEOTIDE SEQUENCE [LARGE SCALE GENOMIC DNA]</scope>
    <source>
        <strain evidence="1 2">F0357</strain>
    </source>
</reference>
<dbReference type="eggNOG" id="COG0405">
    <property type="taxonomic scope" value="Bacteria"/>
</dbReference>
<dbReference type="EMBL" id="AGCJ01000071">
    <property type="protein sequence ID" value="EHM39253.1"/>
    <property type="molecule type" value="Genomic_DNA"/>
</dbReference>
<dbReference type="PANTHER" id="PTHR43881">
    <property type="entry name" value="GAMMA-GLUTAMYLTRANSPEPTIDASE (AFU_ORTHOLOGUE AFUA_4G13580)"/>
    <property type="match status" value="1"/>
</dbReference>
<dbReference type="InterPro" id="IPR043137">
    <property type="entry name" value="GGT_ssub_C"/>
</dbReference>
<dbReference type="Pfam" id="PF01019">
    <property type="entry name" value="G_glu_transpept"/>
    <property type="match status" value="1"/>
</dbReference>
<accession>G9YIW0</accession>
<dbReference type="PATRIC" id="fig|861450.3.peg.1481"/>
<comment type="caution">
    <text evidence="1">The sequence shown here is derived from an EMBL/GenBank/DDBJ whole genome shotgun (WGS) entry which is preliminary data.</text>
</comment>
<dbReference type="MEROPS" id="T03.025"/>
<dbReference type="Gene3D" id="1.10.246.230">
    <property type="match status" value="1"/>
</dbReference>
<protein>
    <submittedName>
        <fullName evidence="1">Putative gamma-glutamyltransferase</fullName>
    </submittedName>
</protein>
<dbReference type="Proteomes" id="UP000005481">
    <property type="component" value="Unassembled WGS sequence"/>
</dbReference>
<dbReference type="PRINTS" id="PR01210">
    <property type="entry name" value="GGTRANSPTASE"/>
</dbReference>
<dbReference type="HOGENOM" id="CLU_014813_3_1_9"/>
<dbReference type="AlphaFoldDB" id="G9YIW0"/>
<dbReference type="SUPFAM" id="SSF56235">
    <property type="entry name" value="N-terminal nucleophile aminohydrolases (Ntn hydrolases)"/>
    <property type="match status" value="1"/>
</dbReference>